<evidence type="ECO:0008006" key="4">
    <source>
        <dbReference type="Google" id="ProtNLM"/>
    </source>
</evidence>
<comment type="caution">
    <text evidence="2">The sequence shown here is derived from an EMBL/GenBank/DDBJ whole genome shotgun (WGS) entry which is preliminary data.</text>
</comment>
<dbReference type="EMBL" id="JAGSOH010000043">
    <property type="protein sequence ID" value="MBR7827854.1"/>
    <property type="molecule type" value="Genomic_DNA"/>
</dbReference>
<accession>A0A941EHQ4</accession>
<keyword evidence="3" id="KW-1185">Reference proteome</keyword>
<dbReference type="AlphaFoldDB" id="A0A941EHQ4"/>
<feature type="transmembrane region" description="Helical" evidence="1">
    <location>
        <begin position="201"/>
        <end position="218"/>
    </location>
</feature>
<feature type="transmembrane region" description="Helical" evidence="1">
    <location>
        <begin position="158"/>
        <end position="180"/>
    </location>
</feature>
<evidence type="ECO:0000313" key="2">
    <source>
        <dbReference type="EMBL" id="MBR7827854.1"/>
    </source>
</evidence>
<keyword evidence="1" id="KW-0812">Transmembrane</keyword>
<feature type="transmembrane region" description="Helical" evidence="1">
    <location>
        <begin position="95"/>
        <end position="113"/>
    </location>
</feature>
<feature type="transmembrane region" description="Helical" evidence="1">
    <location>
        <begin position="230"/>
        <end position="249"/>
    </location>
</feature>
<name>A0A941EHQ4_9ACTN</name>
<organism evidence="2 3">
    <name type="scientific">Actinospica acidithermotolerans</name>
    <dbReference type="NCBI Taxonomy" id="2828514"/>
    <lineage>
        <taxon>Bacteria</taxon>
        <taxon>Bacillati</taxon>
        <taxon>Actinomycetota</taxon>
        <taxon>Actinomycetes</taxon>
        <taxon>Catenulisporales</taxon>
        <taxon>Actinospicaceae</taxon>
        <taxon>Actinospica</taxon>
    </lineage>
</organism>
<keyword evidence="1" id="KW-1133">Transmembrane helix</keyword>
<keyword evidence="1" id="KW-0472">Membrane</keyword>
<proteinExistence type="predicted"/>
<feature type="transmembrane region" description="Helical" evidence="1">
    <location>
        <begin position="134"/>
        <end position="152"/>
    </location>
</feature>
<gene>
    <name evidence="2" type="ORF">KDK95_16160</name>
</gene>
<sequence>MNPVRLLLRLYPAAFRERWGAALEADASAAGRRSWPGLLASAADLWLHPVIWPAASASQRRHRAAAAAFTLTLATWLVGRAGTANDPRLTWRAHRALNVAECAAFMLLGAIMIMPLPRPTRQAVTALLRRTLQALAAPAVLLFAELILVHFLRPAAHSAAHLAFTALYWFTLALGALQAARIVGTVSSSAVTPPRPARLRLGIAVLATGCALTAWISLSSTVTGHGLDAVSAATSGGMLMLTAWFLSILRDVNEC</sequence>
<dbReference type="Proteomes" id="UP000676325">
    <property type="component" value="Unassembled WGS sequence"/>
</dbReference>
<protein>
    <recommendedName>
        <fullName evidence="4">DUF998 domain-containing protein</fullName>
    </recommendedName>
</protein>
<reference evidence="2" key="1">
    <citation type="submission" date="2021-04" db="EMBL/GenBank/DDBJ databases">
        <title>Genome based classification of Actinospica acidithermotolerans sp. nov., an actinobacterium isolated from an Indonesian hot spring.</title>
        <authorList>
            <person name="Kusuma A.B."/>
            <person name="Putra K.E."/>
            <person name="Nafisah S."/>
            <person name="Loh J."/>
            <person name="Nouioui I."/>
            <person name="Goodfellow M."/>
        </authorList>
    </citation>
    <scope>NUCLEOTIDE SEQUENCE</scope>
    <source>
        <strain evidence="2">MGRD01-02</strain>
    </source>
</reference>
<evidence type="ECO:0000313" key="3">
    <source>
        <dbReference type="Proteomes" id="UP000676325"/>
    </source>
</evidence>
<evidence type="ECO:0000256" key="1">
    <source>
        <dbReference type="SAM" id="Phobius"/>
    </source>
</evidence>
<dbReference type="RefSeq" id="WP_212518996.1">
    <property type="nucleotide sequence ID" value="NZ_JAGSOH010000043.1"/>
</dbReference>